<feature type="domain" description="HAT C-terminal dimerisation" evidence="1">
    <location>
        <begin position="45"/>
        <end position="107"/>
    </location>
</feature>
<name>A0A8X6MT86_NEPPI</name>
<dbReference type="OrthoDB" id="6504062at2759"/>
<dbReference type="GO" id="GO:0046983">
    <property type="term" value="F:protein dimerization activity"/>
    <property type="evidence" value="ECO:0007669"/>
    <property type="project" value="InterPro"/>
</dbReference>
<comment type="caution">
    <text evidence="2">The sequence shown here is derived from an EMBL/GenBank/DDBJ whole genome shotgun (WGS) entry which is preliminary data.</text>
</comment>
<protein>
    <recommendedName>
        <fullName evidence="1">HAT C-terminal dimerisation domain-containing protein</fullName>
    </recommendedName>
</protein>
<dbReference type="Pfam" id="PF05699">
    <property type="entry name" value="Dimer_Tnp_hAT"/>
    <property type="match status" value="1"/>
</dbReference>
<organism evidence="2 3">
    <name type="scientific">Nephila pilipes</name>
    <name type="common">Giant wood spider</name>
    <name type="synonym">Nephila maculata</name>
    <dbReference type="NCBI Taxonomy" id="299642"/>
    <lineage>
        <taxon>Eukaryota</taxon>
        <taxon>Metazoa</taxon>
        <taxon>Ecdysozoa</taxon>
        <taxon>Arthropoda</taxon>
        <taxon>Chelicerata</taxon>
        <taxon>Arachnida</taxon>
        <taxon>Araneae</taxon>
        <taxon>Araneomorphae</taxon>
        <taxon>Entelegynae</taxon>
        <taxon>Araneoidea</taxon>
        <taxon>Nephilidae</taxon>
        <taxon>Nephila</taxon>
    </lineage>
</organism>
<dbReference type="InterPro" id="IPR012337">
    <property type="entry name" value="RNaseH-like_sf"/>
</dbReference>
<evidence type="ECO:0000259" key="1">
    <source>
        <dbReference type="Pfam" id="PF05699"/>
    </source>
</evidence>
<dbReference type="AlphaFoldDB" id="A0A8X6MT86"/>
<reference evidence="2" key="1">
    <citation type="submission" date="2020-08" db="EMBL/GenBank/DDBJ databases">
        <title>Multicomponent nature underlies the extraordinary mechanical properties of spider dragline silk.</title>
        <authorList>
            <person name="Kono N."/>
            <person name="Nakamura H."/>
            <person name="Mori M."/>
            <person name="Yoshida Y."/>
            <person name="Ohtoshi R."/>
            <person name="Malay A.D."/>
            <person name="Moran D.A.P."/>
            <person name="Tomita M."/>
            <person name="Numata K."/>
            <person name="Arakawa K."/>
        </authorList>
    </citation>
    <scope>NUCLEOTIDE SEQUENCE</scope>
</reference>
<accession>A0A8X6MT86</accession>
<gene>
    <name evidence="2" type="ORF">NPIL_654801</name>
</gene>
<evidence type="ECO:0000313" key="2">
    <source>
        <dbReference type="EMBL" id="GFS76723.1"/>
    </source>
</evidence>
<sequence length="114" mass="13500">MTFRNFTTRWFQITGALERDESFWKSCTSSLKFISRVLFLLKDDPFKFYRDNYNHKKSHIAKVATKCLSVMATSVISERVFSITGRIISEKRSRLKGENVNKLFSLQTEDKRYK</sequence>
<dbReference type="InterPro" id="IPR008906">
    <property type="entry name" value="HATC_C_dom"/>
</dbReference>
<keyword evidence="3" id="KW-1185">Reference proteome</keyword>
<proteinExistence type="predicted"/>
<dbReference type="Proteomes" id="UP000887013">
    <property type="component" value="Unassembled WGS sequence"/>
</dbReference>
<evidence type="ECO:0000313" key="3">
    <source>
        <dbReference type="Proteomes" id="UP000887013"/>
    </source>
</evidence>
<dbReference type="SUPFAM" id="SSF53098">
    <property type="entry name" value="Ribonuclease H-like"/>
    <property type="match status" value="1"/>
</dbReference>
<dbReference type="EMBL" id="BMAW01002038">
    <property type="protein sequence ID" value="GFS76723.1"/>
    <property type="molecule type" value="Genomic_DNA"/>
</dbReference>